<gene>
    <name evidence="2" type="ORF">A6V36_13670</name>
    <name evidence="3" type="ORF">A6V37_09535</name>
</gene>
<name>A0A1A9MYB6_9BURK</name>
<dbReference type="InterPro" id="IPR009492">
    <property type="entry name" value="TniQ"/>
</dbReference>
<dbReference type="Proteomes" id="UP000078116">
    <property type="component" value="Unassembled WGS sequence"/>
</dbReference>
<evidence type="ECO:0000313" key="5">
    <source>
        <dbReference type="Proteomes" id="UP000078116"/>
    </source>
</evidence>
<dbReference type="Pfam" id="PF06527">
    <property type="entry name" value="TniQ"/>
    <property type="match status" value="1"/>
</dbReference>
<dbReference type="STRING" id="1462993.A6V36_13670"/>
<feature type="domain" description="TniQ" evidence="1">
    <location>
        <begin position="9"/>
        <end position="134"/>
    </location>
</feature>
<evidence type="ECO:0000259" key="1">
    <source>
        <dbReference type="Pfam" id="PF06527"/>
    </source>
</evidence>
<dbReference type="OrthoDB" id="9036115at2"/>
<organism evidence="3 5">
    <name type="scientific">Paraburkholderia ginsengiterrae</name>
    <dbReference type="NCBI Taxonomy" id="1462993"/>
    <lineage>
        <taxon>Bacteria</taxon>
        <taxon>Pseudomonadati</taxon>
        <taxon>Pseudomonadota</taxon>
        <taxon>Betaproteobacteria</taxon>
        <taxon>Burkholderiales</taxon>
        <taxon>Burkholderiaceae</taxon>
        <taxon>Paraburkholderia</taxon>
    </lineage>
</organism>
<dbReference type="AlphaFoldDB" id="A0A1A9MYB6"/>
<sequence length="762" mass="86167">MMLVRTPFHAPTESLLGYALRVSETNGYETPWHILKLAGIEQGAMTNAGFPVAKLAAILGRRPEALRNIAYMMPVGRQTSFVILEHQLGGSLTTSPLRLQRPALCPECVSDRGFIEAFFDLSLAVACPVHGRELLSQCERCGNRLTHFRPGLLICRCSASLAEQIRPTVSERIIALMAVLKANLERVELSSTTPVAGFPTGQLLSMPLRSLLTHLPKFGRFNRATYAPDSLEFIDGAAEALEDWPHGFHRFLDLHGQSKEAPSFHKRFEQFSELFFGAPETRMKFNWLHSEFLQFGLAHEKRSYVDPRAIPDRSHERRRIPLREFSRRTGHDIRSLEAWHQRGSLDIISVGAGTNRRYVVDTESITLPPRPQRNEILGERQAAAWIGIPVSVLERLRDLGQFPMRHHLSFRYGYHRADLMAFRERLIDRSPLIAHAALPDQMISLSQILRTLRLHSVEHKAQLLIGYLNGELSSLGRTGDTLGEIFFDRERVMALAEASRAVIAEGALTQRQAAQAIGCDVQVISGLLHEKYLKNVTRGKSVHIDADSVERFAQSYVPLARCAADWASSSRHLKQICRQARIKVLEIAHYENGKSPFIKRRDSQLLHQAFNDDNRARSAGTPKETKPNPVDQLRAYLQNLTDNGQPLPWRGGLPNKIAVARACGFDRDVFYTNPEAIELFRAFVCKERDRRVVAGDFTDRPVVRLRSYLEQLKQSGESLPTCYGRPNKSVIARNAGVDRDLFHRSIEAARMLETFVNPNRRR</sequence>
<evidence type="ECO:0000313" key="4">
    <source>
        <dbReference type="Proteomes" id="UP000077961"/>
    </source>
</evidence>
<protein>
    <recommendedName>
        <fullName evidence="1">TniQ domain-containing protein</fullName>
    </recommendedName>
</protein>
<dbReference type="RefSeq" id="WP_064271908.1">
    <property type="nucleotide sequence ID" value="NZ_LXJZ01000231.1"/>
</dbReference>
<accession>A0A1A9MYB6</accession>
<dbReference type="Proteomes" id="UP000077961">
    <property type="component" value="Unassembled WGS sequence"/>
</dbReference>
<comment type="caution">
    <text evidence="3">The sequence shown here is derived from an EMBL/GenBank/DDBJ whole genome shotgun (WGS) entry which is preliminary data.</text>
</comment>
<keyword evidence="4" id="KW-1185">Reference proteome</keyword>
<evidence type="ECO:0000313" key="2">
    <source>
        <dbReference type="EMBL" id="OAJ52458.1"/>
    </source>
</evidence>
<dbReference type="EMBL" id="LXKA01000371">
    <property type="protein sequence ID" value="OAJ52668.1"/>
    <property type="molecule type" value="Genomic_DNA"/>
</dbReference>
<reference evidence="4 5" key="1">
    <citation type="submission" date="2016-04" db="EMBL/GenBank/DDBJ databases">
        <title>Reclassification of Paraburkholderia panaciterrae (Farh et al. 2015) Dobritsa &amp; Samadpour 2016 as a later homotypic synonym of Paraburkholderia ginsengiterrae (Farh et al. 2015) Dobritsa &amp; Samadpour 2016.</title>
        <authorList>
            <person name="Dobritsa A.P."/>
            <person name="Kutumbaka K."/>
            <person name="Samadpour M."/>
        </authorList>
    </citation>
    <scope>NUCLEOTIDE SEQUENCE [LARGE SCALE GENOMIC DNA]</scope>
    <source>
        <strain evidence="3 5">DCY85</strain>
        <strain evidence="2 4">DCY85-1</strain>
    </source>
</reference>
<evidence type="ECO:0000313" key="3">
    <source>
        <dbReference type="EMBL" id="OAJ52668.1"/>
    </source>
</evidence>
<dbReference type="EMBL" id="LXJZ01000231">
    <property type="protein sequence ID" value="OAJ52458.1"/>
    <property type="molecule type" value="Genomic_DNA"/>
</dbReference>
<proteinExistence type="predicted"/>